<organism evidence="2">
    <name type="scientific">marine metagenome</name>
    <dbReference type="NCBI Taxonomy" id="408172"/>
    <lineage>
        <taxon>unclassified sequences</taxon>
        <taxon>metagenomes</taxon>
        <taxon>ecological metagenomes</taxon>
    </lineage>
</organism>
<name>A0A382JCG3_9ZZZZ</name>
<reference evidence="2" key="1">
    <citation type="submission" date="2018-05" db="EMBL/GenBank/DDBJ databases">
        <authorList>
            <person name="Lanie J.A."/>
            <person name="Ng W.-L."/>
            <person name="Kazmierczak K.M."/>
            <person name="Andrzejewski T.M."/>
            <person name="Davidsen T.M."/>
            <person name="Wayne K.J."/>
            <person name="Tettelin H."/>
            <person name="Glass J.I."/>
            <person name="Rusch D."/>
            <person name="Podicherti R."/>
            <person name="Tsui H.-C.T."/>
            <person name="Winkler M.E."/>
        </authorList>
    </citation>
    <scope>NUCLEOTIDE SEQUENCE</scope>
</reference>
<protein>
    <recommendedName>
        <fullName evidence="1">Sporulation stage II protein D amidase enhancer LytB N-terminal domain-containing protein</fullName>
    </recommendedName>
</protein>
<feature type="domain" description="Sporulation stage II protein D amidase enhancer LytB N-terminal" evidence="1">
    <location>
        <begin position="195"/>
        <end position="293"/>
    </location>
</feature>
<sequence length="329" mass="34656">MAVRRRLVALAFSAALLLGTGGPAAAVDVSFAGAGWGHGVGLSQYGAKAMGADGASYDQILHRYFTGVAIVPIATAAPDTFVTTDPTPFWVGLLQNSSVVSFTVESGQARLCFDPTDACVRTGQPGETFRFGPDGSGSCVFLHLAPTGESSVVGLSGSCDASVRPLSDQTILAVPYKARSYRHGILRFRESPMTGNIHTVYEIGVDDYMRGLSEVPDSWSTAAIEAQVVVSRSFAVWNALDRGGENTFSLDRRNDCACNLRDDTSDQVFRGWTGESSHPNWVSAVASTAQKVMANSGTVALGLYSSSSGGSTENYADVFVGGPHPYLTT</sequence>
<dbReference type="Pfam" id="PF08486">
    <property type="entry name" value="SpoIID"/>
    <property type="match status" value="1"/>
</dbReference>
<dbReference type="AlphaFoldDB" id="A0A382JCG3"/>
<evidence type="ECO:0000259" key="1">
    <source>
        <dbReference type="Pfam" id="PF08486"/>
    </source>
</evidence>
<dbReference type="EMBL" id="UINC01073001">
    <property type="protein sequence ID" value="SVC09052.1"/>
    <property type="molecule type" value="Genomic_DNA"/>
</dbReference>
<proteinExistence type="predicted"/>
<dbReference type="InterPro" id="IPR013693">
    <property type="entry name" value="SpoIID/LytB_N"/>
</dbReference>
<evidence type="ECO:0000313" key="2">
    <source>
        <dbReference type="EMBL" id="SVC09052.1"/>
    </source>
</evidence>
<accession>A0A382JCG3</accession>
<gene>
    <name evidence="2" type="ORF">METZ01_LOCUS261906</name>
</gene>
<feature type="non-terminal residue" evidence="2">
    <location>
        <position position="329"/>
    </location>
</feature>